<feature type="region of interest" description="Disordered" evidence="1">
    <location>
        <begin position="136"/>
        <end position="167"/>
    </location>
</feature>
<protein>
    <submittedName>
        <fullName evidence="2">Uncharacterized protein</fullName>
    </submittedName>
</protein>
<dbReference type="InterPro" id="IPR005024">
    <property type="entry name" value="Snf7_fam"/>
</dbReference>
<name>A0A5J4WE79_9EUKA</name>
<dbReference type="Pfam" id="PF03357">
    <property type="entry name" value="Snf7"/>
    <property type="match status" value="1"/>
</dbReference>
<evidence type="ECO:0000313" key="2">
    <source>
        <dbReference type="EMBL" id="KAA6393220.1"/>
    </source>
</evidence>
<feature type="region of interest" description="Disordered" evidence="1">
    <location>
        <begin position="1"/>
        <end position="21"/>
    </location>
</feature>
<organism evidence="2 3">
    <name type="scientific">Streblomastix strix</name>
    <dbReference type="NCBI Taxonomy" id="222440"/>
    <lineage>
        <taxon>Eukaryota</taxon>
        <taxon>Metamonada</taxon>
        <taxon>Preaxostyla</taxon>
        <taxon>Oxymonadida</taxon>
        <taxon>Streblomastigidae</taxon>
        <taxon>Streblomastix</taxon>
    </lineage>
</organism>
<accession>A0A5J4WE79</accession>
<dbReference type="EMBL" id="SNRW01002300">
    <property type="protein sequence ID" value="KAA6393220.1"/>
    <property type="molecule type" value="Genomic_DNA"/>
</dbReference>
<evidence type="ECO:0000256" key="1">
    <source>
        <dbReference type="SAM" id="MobiDB-lite"/>
    </source>
</evidence>
<feature type="compositionally biased region" description="Polar residues" evidence="1">
    <location>
        <begin position="138"/>
        <end position="149"/>
    </location>
</feature>
<dbReference type="Proteomes" id="UP000324800">
    <property type="component" value="Unassembled WGS sequence"/>
</dbReference>
<evidence type="ECO:0000313" key="3">
    <source>
        <dbReference type="Proteomes" id="UP000324800"/>
    </source>
</evidence>
<proteinExistence type="predicted"/>
<dbReference type="GO" id="GO:0007034">
    <property type="term" value="P:vacuolar transport"/>
    <property type="evidence" value="ECO:0007669"/>
    <property type="project" value="InterPro"/>
</dbReference>
<gene>
    <name evidence="2" type="ORF">EZS28_011253</name>
</gene>
<comment type="caution">
    <text evidence="2">The sequence shown here is derived from an EMBL/GenBank/DDBJ whole genome shotgun (WGS) entry which is preliminary data.</text>
</comment>
<reference evidence="2 3" key="1">
    <citation type="submission" date="2019-03" db="EMBL/GenBank/DDBJ databases">
        <title>Single cell metagenomics reveals metabolic interactions within the superorganism composed of flagellate Streblomastix strix and complex community of Bacteroidetes bacteria on its surface.</title>
        <authorList>
            <person name="Treitli S.C."/>
            <person name="Kolisko M."/>
            <person name="Husnik F."/>
            <person name="Keeling P."/>
            <person name="Hampl V."/>
        </authorList>
    </citation>
    <scope>NUCLEOTIDE SEQUENCE [LARGE SCALE GENOMIC DNA]</scope>
    <source>
        <strain evidence="2">ST1C</strain>
    </source>
</reference>
<dbReference type="AlphaFoldDB" id="A0A5J4WE79"/>
<sequence length="175" mass="20315">MFWKKQAEKAPPSKKHMSEEQIRDTLKKALRKLKESKILYDRATNLGNMDFMLLKLTISIEQANDLVGYSGAMQLGLSILDYQKNLIDPQKFEEMEDRFQTLQQSLNDFNQIIANSVQNSDFDEDEELAKLGQEIEQQKQQRVSAPTYTPSSQQISQPQQPQKEQTFDEFEAMFA</sequence>
<feature type="compositionally biased region" description="Low complexity" evidence="1">
    <location>
        <begin position="150"/>
        <end position="162"/>
    </location>
</feature>